<proteinExistence type="predicted"/>
<evidence type="ECO:0000313" key="3">
    <source>
        <dbReference type="Proteomes" id="UP000095558"/>
    </source>
</evidence>
<evidence type="ECO:0000256" key="1">
    <source>
        <dbReference type="SAM" id="Phobius"/>
    </source>
</evidence>
<dbReference type="Proteomes" id="UP000095558">
    <property type="component" value="Unassembled WGS sequence"/>
</dbReference>
<keyword evidence="1" id="KW-1133">Transmembrane helix</keyword>
<dbReference type="EMBL" id="CYZV01000020">
    <property type="protein sequence ID" value="CUO32848.1"/>
    <property type="molecule type" value="Genomic_DNA"/>
</dbReference>
<dbReference type="GeneID" id="83012479"/>
<keyword evidence="1" id="KW-0472">Membrane</keyword>
<feature type="transmembrane region" description="Helical" evidence="1">
    <location>
        <begin position="9"/>
        <end position="35"/>
    </location>
</feature>
<gene>
    <name evidence="2" type="ORF">ERS852470_02025</name>
</gene>
<dbReference type="OrthoDB" id="9949784at2"/>
<feature type="transmembrane region" description="Helical" evidence="1">
    <location>
        <begin position="47"/>
        <end position="67"/>
    </location>
</feature>
<organism evidence="2 3">
    <name type="scientific">Clostridium disporicum</name>
    <dbReference type="NCBI Taxonomy" id="84024"/>
    <lineage>
        <taxon>Bacteria</taxon>
        <taxon>Bacillati</taxon>
        <taxon>Bacillota</taxon>
        <taxon>Clostridia</taxon>
        <taxon>Eubacteriales</taxon>
        <taxon>Clostridiaceae</taxon>
        <taxon>Clostridium</taxon>
    </lineage>
</organism>
<accession>A0A174J0T9</accession>
<reference evidence="2 3" key="1">
    <citation type="submission" date="2015-09" db="EMBL/GenBank/DDBJ databases">
        <authorList>
            <consortium name="Pathogen Informatics"/>
        </authorList>
    </citation>
    <scope>NUCLEOTIDE SEQUENCE [LARGE SCALE GENOMIC DNA]</scope>
    <source>
        <strain evidence="2 3">2789STDY5834855</strain>
    </source>
</reference>
<sequence length="84" mass="9407">MSFVQIQGVIFFSIIFCSLIGGKKASLMASLVWIIETFIVYKMSKVNYLQVIAVSLSFQIGMVLAIVRDFIVKKVKKVGNKENS</sequence>
<dbReference type="AlphaFoldDB" id="A0A174J0T9"/>
<dbReference type="RefSeq" id="WP_042399836.1">
    <property type="nucleotide sequence ID" value="NZ_CYYT01000043.1"/>
</dbReference>
<protein>
    <submittedName>
        <fullName evidence="2">Uncharacterized protein</fullName>
    </submittedName>
</protein>
<keyword evidence="1" id="KW-0812">Transmembrane</keyword>
<name>A0A174J0T9_9CLOT</name>
<evidence type="ECO:0000313" key="2">
    <source>
        <dbReference type="EMBL" id="CUO32848.1"/>
    </source>
</evidence>